<feature type="compositionally biased region" description="Polar residues" evidence="2">
    <location>
        <begin position="1"/>
        <end position="18"/>
    </location>
</feature>
<feature type="domain" description="DUF4352" evidence="4">
    <location>
        <begin position="121"/>
        <end position="243"/>
    </location>
</feature>
<feature type="compositionally biased region" description="Gly residues" evidence="2">
    <location>
        <begin position="26"/>
        <end position="44"/>
    </location>
</feature>
<dbReference type="InterPro" id="IPR029050">
    <property type="entry name" value="Immunoprotect_excell_Ig-like"/>
</dbReference>
<evidence type="ECO:0000313" key="5">
    <source>
        <dbReference type="EMBL" id="QEH94316.1"/>
    </source>
</evidence>
<keyword evidence="3" id="KW-0812">Transmembrane</keyword>
<sequence>MNDNTSMGNGASQQNHPNGQWQGQPGQQGQGQYGQYGQPQGGYQQGPPQGGWQQAPQPKKKNWFLRHKILTAILALFLIGGIAAATSGGGGSNGSDTASNSDNSSGSEKKKDEKKSEALPKVGTAIKDGDLEFTVTKVEPGVASVGDQYLGEKAQGAFTLVHVSVKNVGTQTQTVMADGQKAYDAKGIGYEANSTASIYVKNNDTFFTEINPGNTLQGVFVFDAPKGIKLTKVRLHESMFSNGVEGSL</sequence>
<dbReference type="EMBL" id="CP043031">
    <property type="protein sequence ID" value="QEH94316.1"/>
    <property type="molecule type" value="Genomic_DNA"/>
</dbReference>
<keyword evidence="3" id="KW-0472">Membrane</keyword>
<keyword evidence="3" id="KW-1133">Transmembrane helix</keyword>
<organism evidence="5 6">
    <name type="scientific">Dermacoccus abyssi</name>
    <dbReference type="NCBI Taxonomy" id="322596"/>
    <lineage>
        <taxon>Bacteria</taxon>
        <taxon>Bacillati</taxon>
        <taxon>Actinomycetota</taxon>
        <taxon>Actinomycetes</taxon>
        <taxon>Micrococcales</taxon>
        <taxon>Dermacoccaceae</taxon>
        <taxon>Dermacoccus</taxon>
    </lineage>
</organism>
<dbReference type="Proteomes" id="UP000323565">
    <property type="component" value="Chromosome"/>
</dbReference>
<gene>
    <name evidence="5" type="ORF">FV141_12900</name>
</gene>
<evidence type="ECO:0000256" key="1">
    <source>
        <dbReference type="ARBA" id="ARBA00022729"/>
    </source>
</evidence>
<feature type="compositionally biased region" description="Low complexity" evidence="2">
    <location>
        <begin position="45"/>
        <end position="57"/>
    </location>
</feature>
<dbReference type="SUPFAM" id="SSF81995">
    <property type="entry name" value="beta-sandwich domain of Sec23/24"/>
    <property type="match status" value="1"/>
</dbReference>
<proteinExistence type="predicted"/>
<dbReference type="Pfam" id="PF11611">
    <property type="entry name" value="DUF4352"/>
    <property type="match status" value="1"/>
</dbReference>
<feature type="compositionally biased region" description="Low complexity" evidence="2">
    <location>
        <begin position="94"/>
        <end position="106"/>
    </location>
</feature>
<keyword evidence="6" id="KW-1185">Reference proteome</keyword>
<evidence type="ECO:0000259" key="4">
    <source>
        <dbReference type="Pfam" id="PF11611"/>
    </source>
</evidence>
<dbReference type="InterPro" id="IPR029051">
    <property type="entry name" value="DUF4352"/>
</dbReference>
<protein>
    <submittedName>
        <fullName evidence="5">DUF4352 domain-containing protein</fullName>
    </submittedName>
</protein>
<name>A0ABX5ZBG0_9MICO</name>
<feature type="region of interest" description="Disordered" evidence="2">
    <location>
        <begin position="1"/>
        <end position="57"/>
    </location>
</feature>
<evidence type="ECO:0000256" key="2">
    <source>
        <dbReference type="SAM" id="MobiDB-lite"/>
    </source>
</evidence>
<evidence type="ECO:0000313" key="6">
    <source>
        <dbReference type="Proteomes" id="UP000323565"/>
    </source>
</evidence>
<feature type="compositionally biased region" description="Basic and acidic residues" evidence="2">
    <location>
        <begin position="107"/>
        <end position="118"/>
    </location>
</feature>
<reference evidence="5 6" key="1">
    <citation type="submission" date="2019-08" db="EMBL/GenBank/DDBJ databases">
        <title>Dermacoccus abyssi strain HZAU 226, whole genome Nanopore sequencing project.</title>
        <authorList>
            <person name="Guo A."/>
            <person name="Zhang X."/>
            <person name="Ruan Y."/>
            <person name="Liu W."/>
            <person name="Chen Q."/>
            <person name="Gu L."/>
        </authorList>
    </citation>
    <scope>NUCLEOTIDE SEQUENCE [LARGE SCALE GENOMIC DNA]</scope>
    <source>
        <strain evidence="5 6">HZAU 226</strain>
    </source>
</reference>
<accession>A0ABX5ZBG0</accession>
<feature type="transmembrane region" description="Helical" evidence="3">
    <location>
        <begin position="69"/>
        <end position="90"/>
    </location>
</feature>
<keyword evidence="1" id="KW-0732">Signal</keyword>
<feature type="region of interest" description="Disordered" evidence="2">
    <location>
        <begin position="87"/>
        <end position="121"/>
    </location>
</feature>
<dbReference type="Gene3D" id="2.60.40.1240">
    <property type="match status" value="1"/>
</dbReference>
<evidence type="ECO:0000256" key="3">
    <source>
        <dbReference type="SAM" id="Phobius"/>
    </source>
</evidence>